<sequence length="366" mass="41604">MDVKSAFLNGFLQEEVFVEQPKGFVDAHHPNHVYRLKKALYGLKQAPRAWYERLTQFLVDNNYTRGSVDKTLFIKRDNDELFIAQIYVDDIVFGSTNNTKVQQFVDVMSLEFEMSLVGELSYFLGLQIRQMHDGIFITQAKYAKNLVKKFGLEKAKHCDTPMSTTLKLSKDASGTKRILRSPTSLRVKRIIRYVNGTSNYGIWYSFDTNASLVGFSDADWAGNCDDRKSTSGGCFFLGNNLVSWFCKKQNSISLSTAEAEYIAAGSGCTQLLWMKQMLVDYGFNQGTLTLFCDNMSAINISKNPVQHSRTKHIDIRHHFIRELVENKCIVLEHVGTNDQLADLFTKPLDATRFKTLSRSIGICLVE</sequence>
<evidence type="ECO:0000313" key="2">
    <source>
        <dbReference type="EMBL" id="KAK0593561.1"/>
    </source>
</evidence>
<dbReference type="InterPro" id="IPR013103">
    <property type="entry name" value="RVT_2"/>
</dbReference>
<dbReference type="Pfam" id="PF07727">
    <property type="entry name" value="RVT_2"/>
    <property type="match status" value="1"/>
</dbReference>
<dbReference type="AlphaFoldDB" id="A0AA39VWP7"/>
<organism evidence="2 3">
    <name type="scientific">Acer saccharum</name>
    <name type="common">Sugar maple</name>
    <dbReference type="NCBI Taxonomy" id="4024"/>
    <lineage>
        <taxon>Eukaryota</taxon>
        <taxon>Viridiplantae</taxon>
        <taxon>Streptophyta</taxon>
        <taxon>Embryophyta</taxon>
        <taxon>Tracheophyta</taxon>
        <taxon>Spermatophyta</taxon>
        <taxon>Magnoliopsida</taxon>
        <taxon>eudicotyledons</taxon>
        <taxon>Gunneridae</taxon>
        <taxon>Pentapetalae</taxon>
        <taxon>rosids</taxon>
        <taxon>malvids</taxon>
        <taxon>Sapindales</taxon>
        <taxon>Sapindaceae</taxon>
        <taxon>Hippocastanoideae</taxon>
        <taxon>Acereae</taxon>
        <taxon>Acer</taxon>
    </lineage>
</organism>
<dbReference type="EMBL" id="JAUESC010000378">
    <property type="protein sequence ID" value="KAK0593561.1"/>
    <property type="molecule type" value="Genomic_DNA"/>
</dbReference>
<evidence type="ECO:0000259" key="1">
    <source>
        <dbReference type="Pfam" id="PF07727"/>
    </source>
</evidence>
<dbReference type="PANTHER" id="PTHR11439">
    <property type="entry name" value="GAG-POL-RELATED RETROTRANSPOSON"/>
    <property type="match status" value="1"/>
</dbReference>
<keyword evidence="3" id="KW-1185">Reference proteome</keyword>
<dbReference type="SUPFAM" id="SSF56672">
    <property type="entry name" value="DNA/RNA polymerases"/>
    <property type="match status" value="1"/>
</dbReference>
<accession>A0AA39VWP7</accession>
<reference evidence="2" key="1">
    <citation type="journal article" date="2022" name="Plant J.">
        <title>Strategies of tolerance reflected in two North American maple genomes.</title>
        <authorList>
            <person name="McEvoy S.L."/>
            <person name="Sezen U.U."/>
            <person name="Trouern-Trend A."/>
            <person name="McMahon S.M."/>
            <person name="Schaberg P.G."/>
            <person name="Yang J."/>
            <person name="Wegrzyn J.L."/>
            <person name="Swenson N.G."/>
        </authorList>
    </citation>
    <scope>NUCLEOTIDE SEQUENCE</scope>
    <source>
        <strain evidence="2">NS2018</strain>
    </source>
</reference>
<dbReference type="PANTHER" id="PTHR11439:SF486">
    <property type="entry name" value="RLK (RECEPTOR-LIKE KINASE) PROTEIN, PUTATIVE-RELATED"/>
    <property type="match status" value="1"/>
</dbReference>
<proteinExistence type="predicted"/>
<reference evidence="2" key="2">
    <citation type="submission" date="2023-06" db="EMBL/GenBank/DDBJ databases">
        <authorList>
            <person name="Swenson N.G."/>
            <person name="Wegrzyn J.L."/>
            <person name="Mcevoy S.L."/>
        </authorList>
    </citation>
    <scope>NUCLEOTIDE SEQUENCE</scope>
    <source>
        <strain evidence="2">NS2018</strain>
        <tissue evidence="2">Leaf</tissue>
    </source>
</reference>
<dbReference type="Proteomes" id="UP001168877">
    <property type="component" value="Unassembled WGS sequence"/>
</dbReference>
<gene>
    <name evidence="2" type="ORF">LWI29_018145</name>
</gene>
<feature type="domain" description="Reverse transcriptase Ty1/copia-type" evidence="1">
    <location>
        <begin position="1"/>
        <end position="163"/>
    </location>
</feature>
<comment type="caution">
    <text evidence="2">The sequence shown here is derived from an EMBL/GenBank/DDBJ whole genome shotgun (WGS) entry which is preliminary data.</text>
</comment>
<name>A0AA39VWP7_ACESA</name>
<protein>
    <recommendedName>
        <fullName evidence="1">Reverse transcriptase Ty1/copia-type domain-containing protein</fullName>
    </recommendedName>
</protein>
<evidence type="ECO:0000313" key="3">
    <source>
        <dbReference type="Proteomes" id="UP001168877"/>
    </source>
</evidence>
<dbReference type="InterPro" id="IPR043502">
    <property type="entry name" value="DNA/RNA_pol_sf"/>
</dbReference>
<dbReference type="CDD" id="cd09272">
    <property type="entry name" value="RNase_HI_RT_Ty1"/>
    <property type="match status" value="1"/>
</dbReference>